<evidence type="ECO:0000313" key="5">
    <source>
        <dbReference type="Proteomes" id="UP000309601"/>
    </source>
</evidence>
<dbReference type="Proteomes" id="UP000309601">
    <property type="component" value="Unassembled WGS sequence"/>
</dbReference>
<dbReference type="InterPro" id="IPR039697">
    <property type="entry name" value="Alcohol_dehydrogenase_Fe"/>
</dbReference>
<dbReference type="Pfam" id="PF25137">
    <property type="entry name" value="ADH_Fe_C"/>
    <property type="match status" value="1"/>
</dbReference>
<keyword evidence="1" id="KW-0560">Oxidoreductase</keyword>
<evidence type="ECO:0000313" key="4">
    <source>
        <dbReference type="EMBL" id="TIC60483.1"/>
    </source>
</evidence>
<dbReference type="Pfam" id="PF00465">
    <property type="entry name" value="Fe-ADH"/>
    <property type="match status" value="1"/>
</dbReference>
<dbReference type="InterPro" id="IPR056798">
    <property type="entry name" value="ADH_Fe_C"/>
</dbReference>
<reference evidence="4 5" key="1">
    <citation type="submission" date="2019-03" db="EMBL/GenBank/DDBJ databases">
        <title>Sequencing 25 genomes of Wallemia mellicola.</title>
        <authorList>
            <person name="Gostincar C."/>
        </authorList>
    </citation>
    <scope>NUCLEOTIDE SEQUENCE [LARGE SCALE GENOMIC DNA]</scope>
    <source>
        <strain evidence="4 5">EXF-1274</strain>
    </source>
</reference>
<feature type="domain" description="Fe-containing alcohol dehydrogenase-like C-terminal" evidence="3">
    <location>
        <begin position="180"/>
        <end position="349"/>
    </location>
</feature>
<evidence type="ECO:0000256" key="1">
    <source>
        <dbReference type="ARBA" id="ARBA00023002"/>
    </source>
</evidence>
<gene>
    <name evidence="4" type="ORF">E3Q02_04279</name>
</gene>
<dbReference type="Gene3D" id="1.20.1090.10">
    <property type="entry name" value="Dehydroquinate synthase-like - alpha domain"/>
    <property type="match status" value="1"/>
</dbReference>
<comment type="caution">
    <text evidence="4">The sequence shown here is derived from an EMBL/GenBank/DDBJ whole genome shotgun (WGS) entry which is preliminary data.</text>
</comment>
<dbReference type="GO" id="GO:0005739">
    <property type="term" value="C:mitochondrion"/>
    <property type="evidence" value="ECO:0007669"/>
    <property type="project" value="TreeGrafter"/>
</dbReference>
<dbReference type="InterPro" id="IPR001670">
    <property type="entry name" value="ADH_Fe/GldA"/>
</dbReference>
<dbReference type="PANTHER" id="PTHR11496:SF97">
    <property type="entry name" value="ALCOHOL DEHYDROGENASE IRON-TYPE_GLYCEROL DEHYDROGENASE GLDA DOMAIN-CONTAINING PROTEIN"/>
    <property type="match status" value="1"/>
</dbReference>
<organism evidence="4 5">
    <name type="scientific">Wallemia mellicola</name>
    <dbReference type="NCBI Taxonomy" id="1708541"/>
    <lineage>
        <taxon>Eukaryota</taxon>
        <taxon>Fungi</taxon>
        <taxon>Dikarya</taxon>
        <taxon>Basidiomycota</taxon>
        <taxon>Wallemiomycotina</taxon>
        <taxon>Wallemiomycetes</taxon>
        <taxon>Wallemiales</taxon>
        <taxon>Wallemiaceae</taxon>
        <taxon>Wallemia</taxon>
    </lineage>
</organism>
<dbReference type="Gene3D" id="3.40.50.1970">
    <property type="match status" value="1"/>
</dbReference>
<dbReference type="SUPFAM" id="SSF56796">
    <property type="entry name" value="Dehydroquinate synthase-like"/>
    <property type="match status" value="1"/>
</dbReference>
<protein>
    <submittedName>
        <fullName evidence="4">Dehydroquinate synthase-like protein</fullName>
    </submittedName>
</protein>
<proteinExistence type="predicted"/>
<dbReference type="AlphaFoldDB" id="A0AB38MRJ7"/>
<dbReference type="GO" id="GO:0046872">
    <property type="term" value="F:metal ion binding"/>
    <property type="evidence" value="ECO:0007669"/>
    <property type="project" value="InterPro"/>
</dbReference>
<feature type="domain" description="Alcohol dehydrogenase iron-type/glycerol dehydrogenase GldA" evidence="2">
    <location>
        <begin position="15"/>
        <end position="166"/>
    </location>
</feature>
<evidence type="ECO:0000259" key="2">
    <source>
        <dbReference type="Pfam" id="PF00465"/>
    </source>
</evidence>
<dbReference type="GO" id="GO:0004022">
    <property type="term" value="F:alcohol dehydrogenase (NAD+) activity"/>
    <property type="evidence" value="ECO:0007669"/>
    <property type="project" value="TreeGrafter"/>
</dbReference>
<accession>A0AB38MRJ7</accession>
<name>A0AB38MRJ7_9BASI</name>
<evidence type="ECO:0000259" key="3">
    <source>
        <dbReference type="Pfam" id="PF25137"/>
    </source>
</evidence>
<dbReference type="EMBL" id="SPRW01000085">
    <property type="protein sequence ID" value="TIC60483.1"/>
    <property type="molecule type" value="Genomic_DNA"/>
</dbReference>
<dbReference type="PANTHER" id="PTHR11496">
    <property type="entry name" value="ALCOHOL DEHYDROGENASE"/>
    <property type="match status" value="1"/>
</dbReference>
<sequence length="369" mass="40765">MTIVSGSYSYSQLKKLVYGPNGIAQLPQLVDLLGGKRSMIICGKSINNTNTPRKVKELLGDNVIEHFSSIREHSPIDDVNKALSIVEAKNIDTLIAIGGGSSIDAAKTIVHFYKSTRNDESGLETIAIPTTLSAAEFTMYAGYTSKEDMKVGVASEYMTPKGVILDAELTLDTPQRLWLSSGIRALDHAVETLYRPNASYHLRKMALLALKDLFDLLPITKAHPEDVNTRQKLQLASFMSLFPDSMSVQDLRPFGPSHTIGRKVGSSYGIPHGITSCITLSLIVRLYQEHNEDEEIKNRLQEATEITKREGDLSSQIDQLIRELELSSTLTNYKVPFDHASQIAENSLKGLGDVGFTEVDVCKTIENMY</sequence>
<dbReference type="CDD" id="cd08192">
    <property type="entry name" value="MAR-like"/>
    <property type="match status" value="1"/>
</dbReference>